<gene>
    <name evidence="1" type="ORF">KPNJ2_04622</name>
</gene>
<dbReference type="AlphaFoldDB" id="W8V0D6"/>
<organism evidence="1 2">
    <name type="scientific">Klebsiella pneumoniae 30684/NJST258_2</name>
    <dbReference type="NCBI Taxonomy" id="1420013"/>
    <lineage>
        <taxon>Bacteria</taxon>
        <taxon>Pseudomonadati</taxon>
        <taxon>Pseudomonadota</taxon>
        <taxon>Gammaproteobacteria</taxon>
        <taxon>Enterobacterales</taxon>
        <taxon>Enterobacteriaceae</taxon>
        <taxon>Klebsiella/Raoultella group</taxon>
        <taxon>Klebsiella</taxon>
        <taxon>Klebsiella pneumoniae complex</taxon>
    </lineage>
</organism>
<dbReference type="HOGENOM" id="CLU_198949_0_0_6"/>
<dbReference type="EMBL" id="CP006918">
    <property type="protein sequence ID" value="AHM81398.1"/>
    <property type="molecule type" value="Genomic_DNA"/>
</dbReference>
<accession>W8V0D6</accession>
<protein>
    <submittedName>
        <fullName evidence="1">Uncharacterized protein</fullName>
    </submittedName>
</protein>
<sequence length="76" mass="9109">MVLYSSFFKLQVRCRCFLGRMFWLRDSPLRDSPFQGQRERGAKWLTVLSCSMKSIEYRITRQQNASAGFFRFLRVC</sequence>
<name>W8V0D6_KLEPN</name>
<evidence type="ECO:0000313" key="1">
    <source>
        <dbReference type="EMBL" id="AHM81398.1"/>
    </source>
</evidence>
<dbReference type="KEGG" id="kps:KPNJ2_04622"/>
<proteinExistence type="predicted"/>
<dbReference type="Proteomes" id="UP000019586">
    <property type="component" value="Chromosome"/>
</dbReference>
<evidence type="ECO:0000313" key="2">
    <source>
        <dbReference type="Proteomes" id="UP000019586"/>
    </source>
</evidence>
<reference evidence="1 2" key="1">
    <citation type="journal article" date="2014" name="Proc. Natl. Acad. Sci. U.S.A.">
        <title>Molecular dissection of the evolution of carbapenem-resistant multilocus sequence type 258 Klebsiella pneumoniae.</title>
        <authorList>
            <person name="Deleo F.R."/>
            <person name="Chen L."/>
            <person name="Porcella S.F."/>
            <person name="Martens C.A."/>
            <person name="Kobayashi S.D."/>
            <person name="Porter A.R."/>
            <person name="Chavda K.D."/>
            <person name="Jacobs M.R."/>
            <person name="Mathema B."/>
            <person name="Olsen R.J."/>
            <person name="Bonomo R.A."/>
            <person name="Musser J.M."/>
            <person name="Kreiswirth B.N."/>
        </authorList>
    </citation>
    <scope>NUCLEOTIDE SEQUENCE [LARGE SCALE GENOMIC DNA]</scope>
    <source>
        <strain evidence="1">30684/NJST258_2</strain>
    </source>
</reference>